<dbReference type="SMART" id="SM00757">
    <property type="entry name" value="CRA"/>
    <property type="match status" value="1"/>
</dbReference>
<organism evidence="3 4">
    <name type="scientific">Anaeramoeba flamelloides</name>
    <dbReference type="NCBI Taxonomy" id="1746091"/>
    <lineage>
        <taxon>Eukaryota</taxon>
        <taxon>Metamonada</taxon>
        <taxon>Anaeramoebidae</taxon>
        <taxon>Anaeramoeba</taxon>
    </lineage>
</organism>
<dbReference type="AlphaFoldDB" id="A0AAV7Z006"/>
<reference evidence="3" key="1">
    <citation type="submission" date="2022-08" db="EMBL/GenBank/DDBJ databases">
        <title>Novel sulphate-reducing endosymbionts in the free-living metamonad Anaeramoeba.</title>
        <authorList>
            <person name="Jerlstrom-Hultqvist J."/>
            <person name="Cepicka I."/>
            <person name="Gallot-Lavallee L."/>
            <person name="Salas-Leiva D."/>
            <person name="Curtis B.A."/>
            <person name="Zahonova K."/>
            <person name="Pipaliya S."/>
            <person name="Dacks J."/>
            <person name="Roger A.J."/>
        </authorList>
    </citation>
    <scope>NUCLEOTIDE SEQUENCE</scope>
    <source>
        <strain evidence="3">Busselton2</strain>
    </source>
</reference>
<dbReference type="SMART" id="SM00449">
    <property type="entry name" value="SPRY"/>
    <property type="match status" value="1"/>
</dbReference>
<dbReference type="Pfam" id="PF10607">
    <property type="entry name" value="CTLH"/>
    <property type="match status" value="1"/>
</dbReference>
<gene>
    <name evidence="3" type="ORF">M0812_19571</name>
</gene>
<dbReference type="Pfam" id="PF00622">
    <property type="entry name" value="SPRY"/>
    <property type="match status" value="1"/>
</dbReference>
<dbReference type="InterPro" id="IPR043136">
    <property type="entry name" value="B30.2/SPRY_sf"/>
</dbReference>
<dbReference type="InterPro" id="IPR050618">
    <property type="entry name" value="Ubq-SigPath_Reg"/>
</dbReference>
<dbReference type="PROSITE" id="PS50896">
    <property type="entry name" value="LISH"/>
    <property type="match status" value="1"/>
</dbReference>
<dbReference type="InterPro" id="IPR024964">
    <property type="entry name" value="CTLH/CRA"/>
</dbReference>
<dbReference type="InterPro" id="IPR013320">
    <property type="entry name" value="ConA-like_dom_sf"/>
</dbReference>
<feature type="compositionally biased region" description="Basic and acidic residues" evidence="1">
    <location>
        <begin position="343"/>
        <end position="394"/>
    </location>
</feature>
<name>A0AAV7Z006_9EUKA</name>
<feature type="region of interest" description="Disordered" evidence="1">
    <location>
        <begin position="325"/>
        <end position="394"/>
    </location>
</feature>
<dbReference type="CDD" id="cd12885">
    <property type="entry name" value="SPRY_RanBP_like"/>
    <property type="match status" value="1"/>
</dbReference>
<dbReference type="InterPro" id="IPR044736">
    <property type="entry name" value="Gid1/RanBPM/SPLA_SPRY"/>
</dbReference>
<dbReference type="PANTHER" id="PTHR12864">
    <property type="entry name" value="RAN BINDING PROTEIN 9-RELATED"/>
    <property type="match status" value="1"/>
</dbReference>
<evidence type="ECO:0000256" key="1">
    <source>
        <dbReference type="SAM" id="MobiDB-lite"/>
    </source>
</evidence>
<dbReference type="Proteomes" id="UP001146793">
    <property type="component" value="Unassembled WGS sequence"/>
</dbReference>
<dbReference type="PROSITE" id="PS50188">
    <property type="entry name" value="B302_SPRY"/>
    <property type="match status" value="1"/>
</dbReference>
<sequence>MFPFSSYEPIKKQFTTWRVGKTEEEELIGPTKLVPNSPSTKIEIINGLVLFNKSIRENRFETFCTDRPFKSNLPVGYFEVTTVGKMKCNISVGLIELTKSDRQPQKPGQSSHSYGFLPKNGLIVYSSKAQEYCTPNLTSGDVIGVCIDFEQHHIFFTRNGVHLGVAFQKVYGRLYPILGNPTSYEKVTLNLTGPFYFDIDNYVHQQKKKKKQIISRMPLEYGNVHELIKNYLYYHGYQNTLEKFESNSKLSQKRLKEIKKQNILRKLILNGQILECLEVLKKEYPNLYSDIFKIMNVNKKKPNSNKEQYSASKKRKFDEFNKTIENNNEEQDQNLNYLENEDENNKKKNKKDQENEKQNEKEKKNENENENEKEKEKEKEKDKDKDKEKEKEKDPTIESIDKYFTLAIELFSQHFLELIKIGKFSQAIEWGKEYLLPFKLGLKLSPTLKSSKLIDNTIGLLAYPNPNLAPQKKLLKIERREKLAELLISILIQRTFGFQECPLKQTLKQLITVKKQIRSKIHLKSGEHFKLHI</sequence>
<dbReference type="InterPro" id="IPR013144">
    <property type="entry name" value="CRA_dom"/>
</dbReference>
<evidence type="ECO:0000313" key="4">
    <source>
        <dbReference type="Proteomes" id="UP001146793"/>
    </source>
</evidence>
<dbReference type="InterPro" id="IPR003877">
    <property type="entry name" value="SPRY_dom"/>
</dbReference>
<evidence type="ECO:0000259" key="2">
    <source>
        <dbReference type="PROSITE" id="PS50188"/>
    </source>
</evidence>
<dbReference type="EMBL" id="JANTQA010000040">
    <property type="protein sequence ID" value="KAJ3435383.1"/>
    <property type="molecule type" value="Genomic_DNA"/>
</dbReference>
<proteinExistence type="predicted"/>
<protein>
    <submittedName>
        <fullName evidence="3">Ran-binding protein m</fullName>
    </submittedName>
</protein>
<dbReference type="InterPro" id="IPR006594">
    <property type="entry name" value="LisH"/>
</dbReference>
<dbReference type="SUPFAM" id="SSF49899">
    <property type="entry name" value="Concanavalin A-like lectins/glucanases"/>
    <property type="match status" value="1"/>
</dbReference>
<feature type="domain" description="B30.2/SPRY" evidence="2">
    <location>
        <begin position="11"/>
        <end position="196"/>
    </location>
</feature>
<accession>A0AAV7Z006</accession>
<evidence type="ECO:0000313" key="3">
    <source>
        <dbReference type="EMBL" id="KAJ3435383.1"/>
    </source>
</evidence>
<comment type="caution">
    <text evidence="3">The sequence shown here is derived from an EMBL/GenBank/DDBJ whole genome shotgun (WGS) entry which is preliminary data.</text>
</comment>
<dbReference type="Gene3D" id="2.60.120.920">
    <property type="match status" value="1"/>
</dbReference>
<dbReference type="InterPro" id="IPR001870">
    <property type="entry name" value="B30.2/SPRY"/>
</dbReference>